<evidence type="ECO:0000256" key="1">
    <source>
        <dbReference type="SAM" id="MobiDB-lite"/>
    </source>
</evidence>
<protein>
    <submittedName>
        <fullName evidence="3">Uncharacterized protein</fullName>
    </submittedName>
</protein>
<keyword evidence="2" id="KW-0732">Signal</keyword>
<name>A0AAW0RHW1_9HYPO</name>
<evidence type="ECO:0000313" key="3">
    <source>
        <dbReference type="EMBL" id="KAK8141782.1"/>
    </source>
</evidence>
<dbReference type="EMBL" id="JAAHCF010000848">
    <property type="protein sequence ID" value="KAK8141782.1"/>
    <property type="molecule type" value="Genomic_DNA"/>
</dbReference>
<reference evidence="3 4" key="1">
    <citation type="submission" date="2020-02" db="EMBL/GenBank/DDBJ databases">
        <title>Comparative genomics of the hypocrealean fungal genus Beauvera.</title>
        <authorList>
            <person name="Showalter D.N."/>
            <person name="Bushley K.E."/>
            <person name="Rehner S.A."/>
        </authorList>
    </citation>
    <scope>NUCLEOTIDE SEQUENCE [LARGE SCALE GENOMIC DNA]</scope>
    <source>
        <strain evidence="3 4">ARSEF4384</strain>
    </source>
</reference>
<proteinExistence type="predicted"/>
<comment type="caution">
    <text evidence="3">The sequence shown here is derived from an EMBL/GenBank/DDBJ whole genome shotgun (WGS) entry which is preliminary data.</text>
</comment>
<gene>
    <name evidence="3" type="ORF">G3M48_009896</name>
</gene>
<keyword evidence="4" id="KW-1185">Reference proteome</keyword>
<accession>A0AAW0RHW1</accession>
<feature type="chain" id="PRO_5043620485" evidence="2">
    <location>
        <begin position="18"/>
        <end position="444"/>
    </location>
</feature>
<evidence type="ECO:0000313" key="4">
    <source>
        <dbReference type="Proteomes" id="UP001397290"/>
    </source>
</evidence>
<evidence type="ECO:0000256" key="2">
    <source>
        <dbReference type="SAM" id="SignalP"/>
    </source>
</evidence>
<organism evidence="3 4">
    <name type="scientific">Beauveria asiatica</name>
    <dbReference type="NCBI Taxonomy" id="1069075"/>
    <lineage>
        <taxon>Eukaryota</taxon>
        <taxon>Fungi</taxon>
        <taxon>Dikarya</taxon>
        <taxon>Ascomycota</taxon>
        <taxon>Pezizomycotina</taxon>
        <taxon>Sordariomycetes</taxon>
        <taxon>Hypocreomycetidae</taxon>
        <taxon>Hypocreales</taxon>
        <taxon>Cordycipitaceae</taxon>
        <taxon>Beauveria</taxon>
    </lineage>
</organism>
<dbReference type="Proteomes" id="UP001397290">
    <property type="component" value="Unassembled WGS sequence"/>
</dbReference>
<feature type="region of interest" description="Disordered" evidence="1">
    <location>
        <begin position="81"/>
        <end position="105"/>
    </location>
</feature>
<dbReference type="AlphaFoldDB" id="A0AAW0RHW1"/>
<feature type="signal peptide" evidence="2">
    <location>
        <begin position="1"/>
        <end position="17"/>
    </location>
</feature>
<sequence>MKAALLALLALAGTSFASPAAALEARSPPQAGSVQARELYELVKRGMQSWGLAGAIHAPSGHISGPSANLPGGLPELNRLHPPKQDGVPGTPGHPLGPHKKQGRIYQRHQSCARTKRSGTRCPVGTTATRRATRYPKLRLNGQGGVMVAFSTLSPHAHGILAAVKDWDNPIGSAVSWFDRSMANLQESIGGKYRRRDAPLEEQKQRQAIDGLNQVAELCEKVEGEAPRLDEKLKTEILALCDKYSETLEGLVDANAGLILLGEWARARTLNNENVEDADMAVVEDFIKKGALGPAMAANETDAQNLASLYMEHMSDYAIVELEDDGAEVLIDHRKPPAWLELLQMGAGFVPEDREAVDEALRLLEGTPHHRHLDKEAGHGGFERVQTCWDHAGLLMFQPRRWDIVAAAMTYLEGKVRDTNSDLACAPCLVPAGFWVLRCGSAVP</sequence>